<gene>
    <name evidence="1" type="ORF">AO370_1542</name>
</gene>
<accession>A0AB36DM59</accession>
<sequence length="131" mass="14923">MKDNLVHTYQNLADSLLSNIGSANWDKVILTADILIDNASSISFIIHDKGNKVNQELSFKTVFIINDLLIELRNIILHSTGNRIWSIIFSLFSDGKFEIEYDYNKPDDYEESDEIISGDEINQSLNKLGIK</sequence>
<dbReference type="Proteomes" id="UP000078295">
    <property type="component" value="Unassembled WGS sequence"/>
</dbReference>
<dbReference type="SUPFAM" id="SSF160424">
    <property type="entry name" value="BH3703-like"/>
    <property type="match status" value="1"/>
</dbReference>
<proteinExistence type="predicted"/>
<evidence type="ECO:0000313" key="2">
    <source>
        <dbReference type="Proteomes" id="UP000078295"/>
    </source>
</evidence>
<dbReference type="InterPro" id="IPR036170">
    <property type="entry name" value="YezG-like_sf"/>
</dbReference>
<dbReference type="AlphaFoldDB" id="A0AB36DM59"/>
<name>A0AB36DM59_MORCA</name>
<dbReference type="RefSeq" id="WP_064604449.1">
    <property type="nucleotide sequence ID" value="NZ_LXHQ01000041.1"/>
</dbReference>
<dbReference type="EMBL" id="LXHQ01000041">
    <property type="protein sequence ID" value="OAV23870.1"/>
    <property type="molecule type" value="Genomic_DNA"/>
</dbReference>
<evidence type="ECO:0008006" key="3">
    <source>
        <dbReference type="Google" id="ProtNLM"/>
    </source>
</evidence>
<dbReference type="Pfam" id="PF04634">
    <property type="entry name" value="YezG-like"/>
    <property type="match status" value="1"/>
</dbReference>
<protein>
    <recommendedName>
        <fullName evidence="3">DUF600 family protein</fullName>
    </recommendedName>
</protein>
<reference evidence="1 2" key="1">
    <citation type="journal article" date="2016" name="Genome Biol. Evol.">
        <title>Comparative Genomic Analyses of the Moraxella catarrhalis Serosensitive and Seroresistant Lineages Demonstrate Their Independent Evolution.</title>
        <authorList>
            <person name="Earl J.P."/>
            <person name="de Vries S.P."/>
            <person name="Ahmed A."/>
            <person name="Powell E."/>
            <person name="Schultz M.P."/>
            <person name="Hermans P.W."/>
            <person name="Hill D.J."/>
            <person name="Zhou Z."/>
            <person name="Constantinidou C.I."/>
            <person name="Hu F.Z."/>
            <person name="Bootsma H.J."/>
            <person name="Ehrlich G.D."/>
        </authorList>
    </citation>
    <scope>NUCLEOTIDE SEQUENCE [LARGE SCALE GENOMIC DNA]</scope>
    <source>
        <strain evidence="1 2">F23</strain>
    </source>
</reference>
<dbReference type="InterPro" id="IPR006728">
    <property type="entry name" value="YezG-like"/>
</dbReference>
<organism evidence="1 2">
    <name type="scientific">Moraxella catarrhalis</name>
    <name type="common">Branhamella catarrhalis</name>
    <dbReference type="NCBI Taxonomy" id="480"/>
    <lineage>
        <taxon>Bacteria</taxon>
        <taxon>Pseudomonadati</taxon>
        <taxon>Pseudomonadota</taxon>
        <taxon>Gammaproteobacteria</taxon>
        <taxon>Moraxellales</taxon>
        <taxon>Moraxellaceae</taxon>
        <taxon>Moraxella</taxon>
    </lineage>
</organism>
<evidence type="ECO:0000313" key="1">
    <source>
        <dbReference type="EMBL" id="OAV23870.1"/>
    </source>
</evidence>
<comment type="caution">
    <text evidence="1">The sequence shown here is derived from an EMBL/GenBank/DDBJ whole genome shotgun (WGS) entry which is preliminary data.</text>
</comment>
<dbReference type="Gene3D" id="3.30.500.20">
    <property type="entry name" value="BH3703-like domains"/>
    <property type="match status" value="1"/>
</dbReference>